<reference evidence="1 2" key="1">
    <citation type="submission" date="2013-10" db="EMBL/GenBank/DDBJ databases">
        <authorList>
            <consortium name="International Citrus Genome Consortium"/>
            <person name="Jenkins J."/>
            <person name="Schmutz J."/>
            <person name="Prochnik S."/>
            <person name="Rokhsar D."/>
            <person name="Gmitter F."/>
            <person name="Ollitrault P."/>
            <person name="Machado M."/>
            <person name="Talon M."/>
            <person name="Wincker P."/>
            <person name="Jaillon O."/>
            <person name="Morgante M."/>
        </authorList>
    </citation>
    <scope>NUCLEOTIDE SEQUENCE</scope>
    <source>
        <strain evidence="2">cv. Clemenules</strain>
    </source>
</reference>
<dbReference type="InParanoid" id="V4VNN9"/>
<sequence>MEDKIDNGFTSPQTCTGVLAIQLNYIVLFFDNNLGNGDGGKIIAKLTFEKHVEPFVKVSVPSLLGYSSI</sequence>
<accession>V4VNN9</accession>
<name>V4VNN9_CITCL</name>
<proteinExistence type="predicted"/>
<keyword evidence="2" id="KW-1185">Reference proteome</keyword>
<organism evidence="1 2">
    <name type="scientific">Citrus clementina</name>
    <name type="common">Clementine</name>
    <name type="synonym">Citrus deliciosa x Citrus sinensis</name>
    <dbReference type="NCBI Taxonomy" id="85681"/>
    <lineage>
        <taxon>Eukaryota</taxon>
        <taxon>Viridiplantae</taxon>
        <taxon>Streptophyta</taxon>
        <taxon>Embryophyta</taxon>
        <taxon>Tracheophyta</taxon>
        <taxon>Spermatophyta</taxon>
        <taxon>Magnoliopsida</taxon>
        <taxon>eudicotyledons</taxon>
        <taxon>Gunneridae</taxon>
        <taxon>Pentapetalae</taxon>
        <taxon>rosids</taxon>
        <taxon>malvids</taxon>
        <taxon>Sapindales</taxon>
        <taxon>Rutaceae</taxon>
        <taxon>Aurantioideae</taxon>
        <taxon>Citrus</taxon>
    </lineage>
</organism>
<dbReference type="KEGG" id="cic:CICLE_v10024382mg"/>
<evidence type="ECO:0000313" key="2">
    <source>
        <dbReference type="Proteomes" id="UP000030687"/>
    </source>
</evidence>
<dbReference type="EMBL" id="KI536661">
    <property type="protein sequence ID" value="ESR54544.1"/>
    <property type="molecule type" value="Genomic_DNA"/>
</dbReference>
<evidence type="ECO:0000313" key="1">
    <source>
        <dbReference type="EMBL" id="ESR54544.1"/>
    </source>
</evidence>
<dbReference type="Gramene" id="ESR54544">
    <property type="protein sequence ID" value="ESR54544"/>
    <property type="gene ID" value="CICLE_v10024382mg"/>
</dbReference>
<gene>
    <name evidence="1" type="ORF">CICLE_v10024382mg</name>
</gene>
<dbReference type="AlphaFoldDB" id="V4VNN9"/>
<dbReference type="Proteomes" id="UP000030687">
    <property type="component" value="Unassembled WGS sequence"/>
</dbReference>
<protein>
    <submittedName>
        <fullName evidence="1">Uncharacterized protein</fullName>
    </submittedName>
</protein>